<evidence type="ECO:0000313" key="1">
    <source>
        <dbReference type="EMBL" id="PXX52780.1"/>
    </source>
</evidence>
<dbReference type="AlphaFoldDB" id="A0A318JS28"/>
<reference evidence="1 2" key="1">
    <citation type="submission" date="2018-05" db="EMBL/GenBank/DDBJ databases">
        <title>Genomic Encyclopedia of Type Strains, Phase IV (KMG-IV): sequencing the most valuable type-strain genomes for metagenomic binning, comparative biology and taxonomic classification.</title>
        <authorList>
            <person name="Goeker M."/>
        </authorList>
    </citation>
    <scope>NUCLEOTIDE SEQUENCE [LARGE SCALE GENOMIC DNA]</scope>
    <source>
        <strain evidence="1 2">DSM 44704</strain>
    </source>
</reference>
<name>A0A318JS28_9NOCA</name>
<comment type="caution">
    <text evidence="1">The sequence shown here is derived from an EMBL/GenBank/DDBJ whole genome shotgun (WGS) entry which is preliminary data.</text>
</comment>
<organism evidence="1 2">
    <name type="scientific">Nocardia tenerifensis</name>
    <dbReference type="NCBI Taxonomy" id="228006"/>
    <lineage>
        <taxon>Bacteria</taxon>
        <taxon>Bacillati</taxon>
        <taxon>Actinomycetota</taxon>
        <taxon>Actinomycetes</taxon>
        <taxon>Mycobacteriales</taxon>
        <taxon>Nocardiaceae</taxon>
        <taxon>Nocardia</taxon>
    </lineage>
</organism>
<sequence>MTDELRLFEPVPAALRSSDAALIELCSDTACGLRPDHPGDHARLSVRGTVVAIWPAVQLTERRVAALAQLLAASAALVAAAENAEAIATNIRVTHGDDPVLRRLTALFLRKMPRWDYLPVMSTSRPGREWRELLEDAARGLGGTTDWSAR</sequence>
<dbReference type="Proteomes" id="UP000247569">
    <property type="component" value="Unassembled WGS sequence"/>
</dbReference>
<gene>
    <name evidence="1" type="ORF">DFR70_13028</name>
</gene>
<protein>
    <submittedName>
        <fullName evidence="1">Uncharacterized protein</fullName>
    </submittedName>
</protein>
<proteinExistence type="predicted"/>
<keyword evidence="2" id="KW-1185">Reference proteome</keyword>
<dbReference type="EMBL" id="QJKF01000030">
    <property type="protein sequence ID" value="PXX52780.1"/>
    <property type="molecule type" value="Genomic_DNA"/>
</dbReference>
<accession>A0A318JS28</accession>
<dbReference type="RefSeq" id="WP_040742231.1">
    <property type="nucleotide sequence ID" value="NZ_QJKF01000030.1"/>
</dbReference>
<evidence type="ECO:0000313" key="2">
    <source>
        <dbReference type="Proteomes" id="UP000247569"/>
    </source>
</evidence>
<dbReference type="OrthoDB" id="9952184at2"/>